<keyword evidence="4" id="KW-1185">Reference proteome</keyword>
<dbReference type="InterPro" id="IPR006976">
    <property type="entry name" value="VanZ-like"/>
</dbReference>
<name>A0ABR5PP48_9LACO</name>
<dbReference type="PANTHER" id="PTHR36834:SF2">
    <property type="entry name" value="MEMBRANE PROTEIN"/>
    <property type="match status" value="1"/>
</dbReference>
<evidence type="ECO:0000256" key="1">
    <source>
        <dbReference type="SAM" id="Phobius"/>
    </source>
</evidence>
<accession>A0ABR5PP48</accession>
<reference evidence="3 4" key="1">
    <citation type="journal article" date="2015" name="Genome Announc.">
        <title>Expanding the biotechnology potential of lactobacilli through comparative genomics of 213 strains and associated genera.</title>
        <authorList>
            <person name="Sun Z."/>
            <person name="Harris H.M."/>
            <person name="McCann A."/>
            <person name="Guo C."/>
            <person name="Argimon S."/>
            <person name="Zhang W."/>
            <person name="Yang X."/>
            <person name="Jeffery I.B."/>
            <person name="Cooney J.C."/>
            <person name="Kagawa T.F."/>
            <person name="Liu W."/>
            <person name="Song Y."/>
            <person name="Salvetti E."/>
            <person name="Wrobel A."/>
            <person name="Rasinkangas P."/>
            <person name="Parkhill J."/>
            <person name="Rea M.C."/>
            <person name="O'Sullivan O."/>
            <person name="Ritari J."/>
            <person name="Douillard F.P."/>
            <person name="Paul Ross R."/>
            <person name="Yang R."/>
            <person name="Briner A.E."/>
            <person name="Felis G.E."/>
            <person name="de Vos W.M."/>
            <person name="Barrangou R."/>
            <person name="Klaenhammer T.R."/>
            <person name="Caufield P.W."/>
            <person name="Cui Y."/>
            <person name="Zhang H."/>
            <person name="O'Toole P.W."/>
        </authorList>
    </citation>
    <scope>NUCLEOTIDE SEQUENCE [LARGE SCALE GENOMIC DNA]</scope>
    <source>
        <strain evidence="3 4">DSM 6629</strain>
    </source>
</reference>
<organism evidence="3 4">
    <name type="scientific">Lactobacillus intestinalis DSM 6629</name>
    <dbReference type="NCBI Taxonomy" id="1423761"/>
    <lineage>
        <taxon>Bacteria</taxon>
        <taxon>Bacillati</taxon>
        <taxon>Bacillota</taxon>
        <taxon>Bacilli</taxon>
        <taxon>Lactobacillales</taxon>
        <taxon>Lactobacillaceae</taxon>
        <taxon>Lactobacillus</taxon>
    </lineage>
</organism>
<dbReference type="Pfam" id="PF04892">
    <property type="entry name" value="VanZ"/>
    <property type="match status" value="1"/>
</dbReference>
<evidence type="ECO:0000313" key="3">
    <source>
        <dbReference type="EMBL" id="KRM32022.1"/>
    </source>
</evidence>
<dbReference type="EMBL" id="AZGN01000048">
    <property type="protein sequence ID" value="KRM32022.1"/>
    <property type="molecule type" value="Genomic_DNA"/>
</dbReference>
<dbReference type="PANTHER" id="PTHR36834">
    <property type="entry name" value="MEMBRANE PROTEIN-RELATED"/>
    <property type="match status" value="1"/>
</dbReference>
<dbReference type="GeneID" id="75116542"/>
<comment type="caution">
    <text evidence="3">The sequence shown here is derived from an EMBL/GenBank/DDBJ whole genome shotgun (WGS) entry which is preliminary data.</text>
</comment>
<keyword evidence="1" id="KW-0812">Transmembrane</keyword>
<evidence type="ECO:0000313" key="4">
    <source>
        <dbReference type="Proteomes" id="UP000051735"/>
    </source>
</evidence>
<feature type="transmembrane region" description="Helical" evidence="1">
    <location>
        <begin position="131"/>
        <end position="151"/>
    </location>
</feature>
<sequence length="192" mass="22066">MVLINNKWYVAPIQLNGSFLLPIILIFFLIPIIKQIRAKKIKWKKDIIYGLFLIYIWILLSITLFPIPLFGSGTKVYTLGFGKQLFINTKISILSSHMPIQLIGNILLLAPLSFFAAVFSSRFAKLRSNFLLVFCSSLTIESLQLILSFFYLGNRTFDVNDLILNSLGTLVGWAFFKFLNIFFNQEITVIRQ</sequence>
<keyword evidence="1" id="KW-0472">Membrane</keyword>
<feature type="transmembrane region" description="Helical" evidence="1">
    <location>
        <begin position="163"/>
        <end position="183"/>
    </location>
</feature>
<dbReference type="Proteomes" id="UP000051735">
    <property type="component" value="Unassembled WGS sequence"/>
</dbReference>
<feature type="domain" description="VanZ-like" evidence="2">
    <location>
        <begin position="52"/>
        <end position="179"/>
    </location>
</feature>
<dbReference type="RefSeq" id="WP_057811002.1">
    <property type="nucleotide sequence ID" value="NZ_AZGN01000048.1"/>
</dbReference>
<protein>
    <submittedName>
        <fullName evidence="3">Teicoplanin resistance protein VanZ</fullName>
    </submittedName>
</protein>
<feature type="transmembrane region" description="Helical" evidence="1">
    <location>
        <begin position="48"/>
        <end position="70"/>
    </location>
</feature>
<gene>
    <name evidence="3" type="ORF">FC44_GL000038</name>
</gene>
<feature type="transmembrane region" description="Helical" evidence="1">
    <location>
        <begin position="15"/>
        <end position="36"/>
    </location>
</feature>
<keyword evidence="1" id="KW-1133">Transmembrane helix</keyword>
<feature type="transmembrane region" description="Helical" evidence="1">
    <location>
        <begin position="100"/>
        <end position="119"/>
    </location>
</feature>
<proteinExistence type="predicted"/>
<dbReference type="InterPro" id="IPR053150">
    <property type="entry name" value="Teicoplanin_resist-assoc"/>
</dbReference>
<evidence type="ECO:0000259" key="2">
    <source>
        <dbReference type="Pfam" id="PF04892"/>
    </source>
</evidence>